<sequence length="55" mass="6521">MLVLLLMCSVWKRIVRRYHKKIPRHGNTTTPDVSTRHHIMMSGEVRVGVRWGGHW</sequence>
<name>A0A482XUK2_LAOST</name>
<evidence type="ECO:0000313" key="2">
    <source>
        <dbReference type="Proteomes" id="UP000291343"/>
    </source>
</evidence>
<protein>
    <submittedName>
        <fullName evidence="1">Uncharacterized protein</fullName>
    </submittedName>
</protein>
<proteinExistence type="predicted"/>
<reference evidence="1 2" key="1">
    <citation type="journal article" date="2017" name="Gigascience">
        <title>Genome sequence of the small brown planthopper, Laodelphax striatellus.</title>
        <authorList>
            <person name="Zhu J."/>
            <person name="Jiang F."/>
            <person name="Wang X."/>
            <person name="Yang P."/>
            <person name="Bao Y."/>
            <person name="Zhao W."/>
            <person name="Wang W."/>
            <person name="Lu H."/>
            <person name="Wang Q."/>
            <person name="Cui N."/>
            <person name="Li J."/>
            <person name="Chen X."/>
            <person name="Luo L."/>
            <person name="Yu J."/>
            <person name="Kang L."/>
            <person name="Cui F."/>
        </authorList>
    </citation>
    <scope>NUCLEOTIDE SEQUENCE [LARGE SCALE GENOMIC DNA]</scope>
    <source>
        <strain evidence="1">Lst14</strain>
    </source>
</reference>
<accession>A0A482XUK2</accession>
<dbReference type="AlphaFoldDB" id="A0A482XUK2"/>
<dbReference type="InParanoid" id="A0A482XUK2"/>
<organism evidence="1 2">
    <name type="scientific">Laodelphax striatellus</name>
    <name type="common">Small brown planthopper</name>
    <name type="synonym">Delphax striatella</name>
    <dbReference type="NCBI Taxonomy" id="195883"/>
    <lineage>
        <taxon>Eukaryota</taxon>
        <taxon>Metazoa</taxon>
        <taxon>Ecdysozoa</taxon>
        <taxon>Arthropoda</taxon>
        <taxon>Hexapoda</taxon>
        <taxon>Insecta</taxon>
        <taxon>Pterygota</taxon>
        <taxon>Neoptera</taxon>
        <taxon>Paraneoptera</taxon>
        <taxon>Hemiptera</taxon>
        <taxon>Auchenorrhyncha</taxon>
        <taxon>Fulgoroidea</taxon>
        <taxon>Delphacidae</taxon>
        <taxon>Criomorphinae</taxon>
        <taxon>Laodelphax</taxon>
    </lineage>
</organism>
<evidence type="ECO:0000313" key="1">
    <source>
        <dbReference type="EMBL" id="RZF49029.1"/>
    </source>
</evidence>
<dbReference type="Proteomes" id="UP000291343">
    <property type="component" value="Unassembled WGS sequence"/>
</dbReference>
<dbReference type="EMBL" id="QKKF02000496">
    <property type="protein sequence ID" value="RZF49029.1"/>
    <property type="molecule type" value="Genomic_DNA"/>
</dbReference>
<keyword evidence="2" id="KW-1185">Reference proteome</keyword>
<comment type="caution">
    <text evidence="1">The sequence shown here is derived from an EMBL/GenBank/DDBJ whole genome shotgun (WGS) entry which is preliminary data.</text>
</comment>
<gene>
    <name evidence="1" type="ORF">LSTR_LSTR011391</name>
</gene>